<keyword evidence="2" id="KW-1185">Reference proteome</keyword>
<reference evidence="2" key="1">
    <citation type="journal article" date="2019" name="Int. J. Syst. Evol. Microbiol.">
        <title>The Global Catalogue of Microorganisms (GCM) 10K type strain sequencing project: providing services to taxonomists for standard genome sequencing and annotation.</title>
        <authorList>
            <consortium name="The Broad Institute Genomics Platform"/>
            <consortium name="The Broad Institute Genome Sequencing Center for Infectious Disease"/>
            <person name="Wu L."/>
            <person name="Ma J."/>
        </authorList>
    </citation>
    <scope>NUCLEOTIDE SEQUENCE [LARGE SCALE GENOMIC DNA]</scope>
    <source>
        <strain evidence="2">WLHS5</strain>
    </source>
</reference>
<gene>
    <name evidence="1" type="ORF">ACFQRI_24550</name>
</gene>
<dbReference type="EMBL" id="JBHTCJ010000017">
    <property type="protein sequence ID" value="MFC7344590.1"/>
    <property type="molecule type" value="Genomic_DNA"/>
</dbReference>
<evidence type="ECO:0000313" key="1">
    <source>
        <dbReference type="EMBL" id="MFC7344590.1"/>
    </source>
</evidence>
<dbReference type="RefSeq" id="WP_380672520.1">
    <property type="nucleotide sequence ID" value="NZ_JBHTCJ010000017.1"/>
</dbReference>
<name>A0ABW2LSI7_9PSEU</name>
<organism evidence="1 2">
    <name type="scientific">Saccharopolyspora griseoalba</name>
    <dbReference type="NCBI Taxonomy" id="1431848"/>
    <lineage>
        <taxon>Bacteria</taxon>
        <taxon>Bacillati</taxon>
        <taxon>Actinomycetota</taxon>
        <taxon>Actinomycetes</taxon>
        <taxon>Pseudonocardiales</taxon>
        <taxon>Pseudonocardiaceae</taxon>
        <taxon>Saccharopolyspora</taxon>
    </lineage>
</organism>
<sequence>MGWGDPAYLDDPANAAGAFYTALLQVDGWQQMQVTDAAQEVQRSAHPVAYADHEDQARAIARAFGIQT</sequence>
<accession>A0ABW2LSI7</accession>
<evidence type="ECO:0000313" key="2">
    <source>
        <dbReference type="Proteomes" id="UP001596504"/>
    </source>
</evidence>
<protein>
    <submittedName>
        <fullName evidence="1">Uncharacterized protein</fullName>
    </submittedName>
</protein>
<comment type="caution">
    <text evidence="1">The sequence shown here is derived from an EMBL/GenBank/DDBJ whole genome shotgun (WGS) entry which is preliminary data.</text>
</comment>
<proteinExistence type="predicted"/>
<dbReference type="Proteomes" id="UP001596504">
    <property type="component" value="Unassembled WGS sequence"/>
</dbReference>